<dbReference type="EMBL" id="CP040078">
    <property type="protein sequence ID" value="QCP53807.1"/>
    <property type="molecule type" value="Genomic_DNA"/>
</dbReference>
<evidence type="ECO:0000313" key="5">
    <source>
        <dbReference type="EMBL" id="QCP53807.1"/>
    </source>
</evidence>
<reference evidence="5 6" key="1">
    <citation type="submission" date="2019-05" db="EMBL/GenBank/DDBJ databases">
        <title>Burkholderia sp. DHOD12, isolated from subtropical forest soil.</title>
        <authorList>
            <person name="Gao Z.-H."/>
            <person name="Qiu L.-H."/>
        </authorList>
    </citation>
    <scope>NUCLEOTIDE SEQUENCE [LARGE SCALE GENOMIC DNA]</scope>
    <source>
        <strain evidence="5 6">DHOD12</strain>
    </source>
</reference>
<dbReference type="GO" id="GO:0016787">
    <property type="term" value="F:hydrolase activity"/>
    <property type="evidence" value="ECO:0007669"/>
    <property type="project" value="UniProtKB-KW"/>
</dbReference>
<dbReference type="SUPFAM" id="SSF50891">
    <property type="entry name" value="Cyclophilin-like"/>
    <property type="match status" value="1"/>
</dbReference>
<evidence type="ECO:0000256" key="2">
    <source>
        <dbReference type="ARBA" id="ARBA00022801"/>
    </source>
</evidence>
<dbReference type="RefSeq" id="WP_137336576.1">
    <property type="nucleotide sequence ID" value="NZ_CP040078.1"/>
</dbReference>
<dbReference type="KEGG" id="tvl:FAZ95_32905"/>
<organism evidence="5 6">
    <name type="scientific">Trinickia violacea</name>
    <dbReference type="NCBI Taxonomy" id="2571746"/>
    <lineage>
        <taxon>Bacteria</taxon>
        <taxon>Pseudomonadati</taxon>
        <taxon>Pseudomonadota</taxon>
        <taxon>Betaproteobacteria</taxon>
        <taxon>Burkholderiales</taxon>
        <taxon>Burkholderiaceae</taxon>
        <taxon>Trinickia</taxon>
    </lineage>
</organism>
<keyword evidence="5" id="KW-0808">Transferase</keyword>
<evidence type="ECO:0000259" key="4">
    <source>
        <dbReference type="SMART" id="SM00797"/>
    </source>
</evidence>
<evidence type="ECO:0000313" key="6">
    <source>
        <dbReference type="Proteomes" id="UP000298656"/>
    </source>
</evidence>
<dbReference type="OrthoDB" id="9768696at2"/>
<sequence length="318" mass="33721">MSIEVLKPGALTTFQDLGRTGYQQFGIPVNGVMDERAHRLANLLAGNDPGDATLEITLIGPTLRMLADVTIALCGADLEPMADGEAVPLNEAVPLPTGTELSFGQRRSGVRAYLAVRGGFALEPVMGSCSTFVRGGYGGHRGRPLRKGDVIAVRERGASNAAPPSAASMPTFPNDVIGAPGAPLRVIAGREWPLFSADAQCAFANTPYRIGAQSDRMGYRLEGEPLALGTARQMMSEAVGFGTIQVPSDGQPIVLMADRQTTGGYPKIAHVCAVDLPRLAQTMPGESVRFEMIGLDEAQRLLAQQERAFAKVETRFGV</sequence>
<dbReference type="NCBIfam" id="TIGR00724">
    <property type="entry name" value="urea_amlyse_rel"/>
    <property type="match status" value="1"/>
</dbReference>
<keyword evidence="2" id="KW-0378">Hydrolase</keyword>
<dbReference type="AlphaFoldDB" id="A0A4P8IZC7"/>
<dbReference type="Pfam" id="PF02626">
    <property type="entry name" value="CT_A_B"/>
    <property type="match status" value="1"/>
</dbReference>
<evidence type="ECO:0000256" key="3">
    <source>
        <dbReference type="ARBA" id="ARBA00022840"/>
    </source>
</evidence>
<dbReference type="SMART" id="SM00797">
    <property type="entry name" value="AHS2"/>
    <property type="match status" value="1"/>
</dbReference>
<evidence type="ECO:0000256" key="1">
    <source>
        <dbReference type="ARBA" id="ARBA00022741"/>
    </source>
</evidence>
<proteinExistence type="predicted"/>
<dbReference type="InterPro" id="IPR003778">
    <property type="entry name" value="CT_A_B"/>
</dbReference>
<dbReference type="GO" id="GO:0005524">
    <property type="term" value="F:ATP binding"/>
    <property type="evidence" value="ECO:0007669"/>
    <property type="project" value="UniProtKB-KW"/>
</dbReference>
<keyword evidence="6" id="KW-1185">Reference proteome</keyword>
<name>A0A4P8IZC7_9BURK</name>
<keyword evidence="3" id="KW-0067">ATP-binding</keyword>
<dbReference type="Proteomes" id="UP000298656">
    <property type="component" value="Chromosome 2"/>
</dbReference>
<dbReference type="Gene3D" id="2.40.100.10">
    <property type="entry name" value="Cyclophilin-like"/>
    <property type="match status" value="1"/>
</dbReference>
<dbReference type="PANTHER" id="PTHR43309">
    <property type="entry name" value="5-OXOPROLINASE SUBUNIT C"/>
    <property type="match status" value="1"/>
</dbReference>
<protein>
    <submittedName>
        <fullName evidence="5">Biotin-dependent carboxyltransferase family protein</fullName>
    </submittedName>
</protein>
<dbReference type="InterPro" id="IPR029000">
    <property type="entry name" value="Cyclophilin-like_dom_sf"/>
</dbReference>
<accession>A0A4P8IZC7</accession>
<dbReference type="PANTHER" id="PTHR43309:SF5">
    <property type="entry name" value="5-OXOPROLINASE SUBUNIT C"/>
    <property type="match status" value="1"/>
</dbReference>
<dbReference type="InterPro" id="IPR052708">
    <property type="entry name" value="PxpC"/>
</dbReference>
<gene>
    <name evidence="5" type="ORF">FAZ95_32905</name>
</gene>
<dbReference type="GO" id="GO:0016740">
    <property type="term" value="F:transferase activity"/>
    <property type="evidence" value="ECO:0007669"/>
    <property type="project" value="UniProtKB-KW"/>
</dbReference>
<keyword evidence="1" id="KW-0547">Nucleotide-binding</keyword>
<feature type="domain" description="Carboxyltransferase" evidence="4">
    <location>
        <begin position="24"/>
        <end position="308"/>
    </location>
</feature>